<dbReference type="PROSITE" id="PS50943">
    <property type="entry name" value="HTH_CROC1"/>
    <property type="match status" value="1"/>
</dbReference>
<dbReference type="SMART" id="SM00530">
    <property type="entry name" value="HTH_XRE"/>
    <property type="match status" value="1"/>
</dbReference>
<organism evidence="4 5">
    <name type="scientific">Hoylesella buccalis DNF00853</name>
    <dbReference type="NCBI Taxonomy" id="1401074"/>
    <lineage>
        <taxon>Bacteria</taxon>
        <taxon>Pseudomonadati</taxon>
        <taxon>Bacteroidota</taxon>
        <taxon>Bacteroidia</taxon>
        <taxon>Bacteroidales</taxon>
        <taxon>Prevotellaceae</taxon>
        <taxon>Hoylesella</taxon>
    </lineage>
</organism>
<evidence type="ECO:0000313" key="5">
    <source>
        <dbReference type="Proteomes" id="UP000029556"/>
    </source>
</evidence>
<dbReference type="InterPro" id="IPR010359">
    <property type="entry name" value="IrrE_HExxH"/>
</dbReference>
<evidence type="ECO:0000256" key="1">
    <source>
        <dbReference type="ARBA" id="ARBA00007227"/>
    </source>
</evidence>
<accession>A0A095ZJ26</accession>
<dbReference type="AlphaFoldDB" id="A0A095ZJ26"/>
<dbReference type="Gene3D" id="1.10.10.2910">
    <property type="match status" value="1"/>
</dbReference>
<evidence type="ECO:0000256" key="2">
    <source>
        <dbReference type="ARBA" id="ARBA00023125"/>
    </source>
</evidence>
<feature type="domain" description="HTH cro/C1-type" evidence="3">
    <location>
        <begin position="21"/>
        <end position="75"/>
    </location>
</feature>
<dbReference type="Gene3D" id="1.10.260.40">
    <property type="entry name" value="lambda repressor-like DNA-binding domains"/>
    <property type="match status" value="1"/>
</dbReference>
<dbReference type="PANTHER" id="PTHR36924:SF1">
    <property type="entry name" value="ANTITOXIN HIGA-1"/>
    <property type="match status" value="1"/>
</dbReference>
<comment type="similarity">
    <text evidence="1">Belongs to the short-chain fatty acyl-CoA assimilation regulator (ScfR) family.</text>
</comment>
<protein>
    <recommendedName>
        <fullName evidence="3">HTH cro/C1-type domain-containing protein</fullName>
    </recommendedName>
</protein>
<evidence type="ECO:0000259" key="3">
    <source>
        <dbReference type="PROSITE" id="PS50943"/>
    </source>
</evidence>
<name>A0A095ZJ26_9BACT</name>
<dbReference type="Pfam" id="PF01381">
    <property type="entry name" value="HTH_3"/>
    <property type="match status" value="1"/>
</dbReference>
<dbReference type="Proteomes" id="UP000029556">
    <property type="component" value="Unassembled WGS sequence"/>
</dbReference>
<dbReference type="CDD" id="cd00093">
    <property type="entry name" value="HTH_XRE"/>
    <property type="match status" value="1"/>
</dbReference>
<dbReference type="RefSeq" id="WP_036873648.1">
    <property type="nucleotide sequence ID" value="NZ_JRNN01000072.1"/>
</dbReference>
<proteinExistence type="inferred from homology"/>
<dbReference type="NCBIfam" id="TIGR02607">
    <property type="entry name" value="antidote_HigA"/>
    <property type="match status" value="1"/>
</dbReference>
<dbReference type="OrthoDB" id="9796786at2"/>
<comment type="caution">
    <text evidence="4">The sequence shown here is derived from an EMBL/GenBank/DDBJ whole genome shotgun (WGS) entry which is preliminary data.</text>
</comment>
<evidence type="ECO:0000313" key="4">
    <source>
        <dbReference type="EMBL" id="KGF34331.1"/>
    </source>
</evidence>
<dbReference type="Pfam" id="PF06114">
    <property type="entry name" value="Peptidase_M78"/>
    <property type="match status" value="1"/>
</dbReference>
<dbReference type="SUPFAM" id="SSF47413">
    <property type="entry name" value="lambda repressor-like DNA-binding domains"/>
    <property type="match status" value="1"/>
</dbReference>
<dbReference type="InterPro" id="IPR001387">
    <property type="entry name" value="Cro/C1-type_HTH"/>
</dbReference>
<dbReference type="PANTHER" id="PTHR36924">
    <property type="entry name" value="ANTITOXIN HIGA-1"/>
    <property type="match status" value="1"/>
</dbReference>
<dbReference type="InterPro" id="IPR013430">
    <property type="entry name" value="Toxin_antidote_HigA"/>
</dbReference>
<dbReference type="GO" id="GO:0003677">
    <property type="term" value="F:DNA binding"/>
    <property type="evidence" value="ECO:0007669"/>
    <property type="project" value="UniProtKB-KW"/>
</dbReference>
<sequence length="371" mass="42683">MTKFSFNQAVPFEATHVGEVIKDELSARNMKQSELSELTGIQKSILNDVIKGKRSLTPEMALLLENALGISATYLMNIQTQYELDCAKQSERVVLQTKMLEIWNVLKDQVSIPFFRKVGIVRGNIIEDVKRIFEVFSVDNLDDFFGLKAEEMELSYYRKSEKVKTNPVDILSWKYYCYHLSKNDDSTLCTFDKGADTEMLARELNNVFKENKNTVNKTQEVLNKYGIRFLVVNKVGQVPVDGMSFWIGDTPTIVITERIASIDNFAFTTLHEVGHVFKHITQNGKAMVNLMEDKKNIEESEADEFALNAALPNAEWKKFMARTRDVVPYKIAPYIQTEAEKHNVNPQLLFGRYKHDIGIYKIKNFFETKIL</sequence>
<reference evidence="4 5" key="1">
    <citation type="submission" date="2014-07" db="EMBL/GenBank/DDBJ databases">
        <authorList>
            <person name="McCorrison J."/>
            <person name="Sanka R."/>
            <person name="Torralba M."/>
            <person name="Gillis M."/>
            <person name="Haft D.H."/>
            <person name="Methe B."/>
            <person name="Sutton G."/>
            <person name="Nelson K.E."/>
        </authorList>
    </citation>
    <scope>NUCLEOTIDE SEQUENCE [LARGE SCALE GENOMIC DNA]</scope>
    <source>
        <strain evidence="4 5">DNF00853</strain>
    </source>
</reference>
<gene>
    <name evidence="4" type="ORF">HMPREF2137_08985</name>
</gene>
<dbReference type="EMBL" id="JRNN01000072">
    <property type="protein sequence ID" value="KGF34331.1"/>
    <property type="molecule type" value="Genomic_DNA"/>
</dbReference>
<keyword evidence="2" id="KW-0238">DNA-binding</keyword>
<dbReference type="InterPro" id="IPR010982">
    <property type="entry name" value="Lambda_DNA-bd_dom_sf"/>
</dbReference>